<evidence type="ECO:0000256" key="1">
    <source>
        <dbReference type="ARBA" id="ARBA00004651"/>
    </source>
</evidence>
<dbReference type="InterPro" id="IPR004117">
    <property type="entry name" value="7tm6_olfct_rcpt"/>
</dbReference>
<feature type="transmembrane region" description="Helical" evidence="10">
    <location>
        <begin position="75"/>
        <end position="93"/>
    </location>
</feature>
<evidence type="ECO:0000256" key="10">
    <source>
        <dbReference type="SAM" id="Phobius"/>
    </source>
</evidence>
<dbReference type="GO" id="GO:0004984">
    <property type="term" value="F:olfactory receptor activity"/>
    <property type="evidence" value="ECO:0007669"/>
    <property type="project" value="InterPro"/>
</dbReference>
<dbReference type="PANTHER" id="PTHR21137">
    <property type="entry name" value="ODORANT RECEPTOR"/>
    <property type="match status" value="1"/>
</dbReference>
<feature type="transmembrane region" description="Helical" evidence="10">
    <location>
        <begin position="105"/>
        <end position="126"/>
    </location>
</feature>
<evidence type="ECO:0000256" key="7">
    <source>
        <dbReference type="ARBA" id="ARBA00023136"/>
    </source>
</evidence>
<accession>A0A8K0CV90</accession>
<evidence type="ECO:0000256" key="9">
    <source>
        <dbReference type="ARBA" id="ARBA00023224"/>
    </source>
</evidence>
<dbReference type="GO" id="GO:0005886">
    <property type="term" value="C:plasma membrane"/>
    <property type="evidence" value="ECO:0007669"/>
    <property type="project" value="UniProtKB-SubCell"/>
</dbReference>
<organism evidence="11 12">
    <name type="scientific">Ignelater luminosus</name>
    <name type="common">Cucubano</name>
    <name type="synonym">Pyrophorus luminosus</name>
    <dbReference type="NCBI Taxonomy" id="2038154"/>
    <lineage>
        <taxon>Eukaryota</taxon>
        <taxon>Metazoa</taxon>
        <taxon>Ecdysozoa</taxon>
        <taxon>Arthropoda</taxon>
        <taxon>Hexapoda</taxon>
        <taxon>Insecta</taxon>
        <taxon>Pterygota</taxon>
        <taxon>Neoptera</taxon>
        <taxon>Endopterygota</taxon>
        <taxon>Coleoptera</taxon>
        <taxon>Polyphaga</taxon>
        <taxon>Elateriformia</taxon>
        <taxon>Elateroidea</taxon>
        <taxon>Elateridae</taxon>
        <taxon>Agrypninae</taxon>
        <taxon>Pyrophorini</taxon>
        <taxon>Ignelater</taxon>
    </lineage>
</organism>
<comment type="subcellular location">
    <subcellularLocation>
        <location evidence="1">Cell membrane</location>
        <topology evidence="1">Multi-pass membrane protein</topology>
    </subcellularLocation>
</comment>
<keyword evidence="5" id="KW-0552">Olfaction</keyword>
<dbReference type="Proteomes" id="UP000801492">
    <property type="component" value="Unassembled WGS sequence"/>
</dbReference>
<dbReference type="PANTHER" id="PTHR21137:SF35">
    <property type="entry name" value="ODORANT RECEPTOR 19A-RELATED"/>
    <property type="match status" value="1"/>
</dbReference>
<keyword evidence="4 10" id="KW-0812">Transmembrane</keyword>
<gene>
    <name evidence="11" type="ORF">ILUMI_13040</name>
</gene>
<sequence>MKNPVVIEIPITLKLPFLGLRKCGLFTKNVLKRHFIMAISAFGLSNLIIIAIVQFMNIEKGVADVVRNLEGIFSYVQYVSVGPLICAELFATFESHAFENQLRHGFVFVVLTTQLSFYCIPANYIADKALAVSDAIYFSNWYSHYFPSLKVPLPLMIQNAQNGITINAGGLVTINAQTVLNVSIKGGVVCKFYNEKFKTQLICKHILHLLSQPMLVGKSRQNFKDSSTVCVRLKRQQVLLLKLYLEVIETKTAMAD</sequence>
<dbReference type="Pfam" id="PF02949">
    <property type="entry name" value="7tm_6"/>
    <property type="match status" value="1"/>
</dbReference>
<keyword evidence="12" id="KW-1185">Reference proteome</keyword>
<name>A0A8K0CV90_IGNLU</name>
<evidence type="ECO:0000256" key="2">
    <source>
        <dbReference type="ARBA" id="ARBA00022475"/>
    </source>
</evidence>
<dbReference type="AlphaFoldDB" id="A0A8K0CV90"/>
<evidence type="ECO:0000313" key="12">
    <source>
        <dbReference type="Proteomes" id="UP000801492"/>
    </source>
</evidence>
<dbReference type="GO" id="GO:0007165">
    <property type="term" value="P:signal transduction"/>
    <property type="evidence" value="ECO:0007669"/>
    <property type="project" value="UniProtKB-KW"/>
</dbReference>
<proteinExistence type="predicted"/>
<dbReference type="EMBL" id="VTPC01008227">
    <property type="protein sequence ID" value="KAF2893134.1"/>
    <property type="molecule type" value="Genomic_DNA"/>
</dbReference>
<keyword evidence="2" id="KW-1003">Cell membrane</keyword>
<comment type="caution">
    <text evidence="11">The sequence shown here is derived from an EMBL/GenBank/DDBJ whole genome shotgun (WGS) entry which is preliminary data.</text>
</comment>
<keyword evidence="9" id="KW-0807">Transducer</keyword>
<evidence type="ECO:0000256" key="8">
    <source>
        <dbReference type="ARBA" id="ARBA00023170"/>
    </source>
</evidence>
<reference evidence="11" key="1">
    <citation type="submission" date="2019-08" db="EMBL/GenBank/DDBJ databases">
        <title>The genome of the North American firefly Photinus pyralis.</title>
        <authorList>
            <consortium name="Photinus pyralis genome working group"/>
            <person name="Fallon T.R."/>
            <person name="Sander Lower S.E."/>
            <person name="Weng J.-K."/>
        </authorList>
    </citation>
    <scope>NUCLEOTIDE SEQUENCE</scope>
    <source>
        <strain evidence="11">TRF0915ILg1</strain>
        <tissue evidence="11">Whole body</tissue>
    </source>
</reference>
<dbReference type="GO" id="GO:0005549">
    <property type="term" value="F:odorant binding"/>
    <property type="evidence" value="ECO:0007669"/>
    <property type="project" value="InterPro"/>
</dbReference>
<evidence type="ECO:0000256" key="6">
    <source>
        <dbReference type="ARBA" id="ARBA00022989"/>
    </source>
</evidence>
<evidence type="ECO:0000256" key="4">
    <source>
        <dbReference type="ARBA" id="ARBA00022692"/>
    </source>
</evidence>
<keyword evidence="8" id="KW-0675">Receptor</keyword>
<keyword evidence="3" id="KW-0716">Sensory transduction</keyword>
<feature type="transmembrane region" description="Helical" evidence="10">
    <location>
        <begin position="35"/>
        <end position="55"/>
    </location>
</feature>
<protein>
    <submittedName>
        <fullName evidence="11">Uncharacterized protein</fullName>
    </submittedName>
</protein>
<evidence type="ECO:0000313" key="11">
    <source>
        <dbReference type="EMBL" id="KAF2893134.1"/>
    </source>
</evidence>
<keyword evidence="7 10" id="KW-0472">Membrane</keyword>
<keyword evidence="6 10" id="KW-1133">Transmembrane helix</keyword>
<evidence type="ECO:0000256" key="3">
    <source>
        <dbReference type="ARBA" id="ARBA00022606"/>
    </source>
</evidence>
<evidence type="ECO:0000256" key="5">
    <source>
        <dbReference type="ARBA" id="ARBA00022725"/>
    </source>
</evidence>